<keyword evidence="2" id="KW-1133">Transmembrane helix</keyword>
<dbReference type="InterPro" id="IPR000192">
    <property type="entry name" value="Aminotrans_V_dom"/>
</dbReference>
<dbReference type="Proteomes" id="UP000254191">
    <property type="component" value="Unassembled WGS sequence"/>
</dbReference>
<name>A0A379GHR6_PROMI</name>
<proteinExistence type="predicted"/>
<evidence type="ECO:0000313" key="4">
    <source>
        <dbReference type="EMBL" id="SUC40477.1"/>
    </source>
</evidence>
<keyword evidence="1" id="KW-0663">Pyridoxal phosphate</keyword>
<feature type="transmembrane region" description="Helical" evidence="2">
    <location>
        <begin position="27"/>
        <end position="49"/>
    </location>
</feature>
<organism evidence="4 5">
    <name type="scientific">Proteus mirabilis</name>
    <dbReference type="NCBI Taxonomy" id="584"/>
    <lineage>
        <taxon>Bacteria</taxon>
        <taxon>Pseudomonadati</taxon>
        <taxon>Pseudomonadota</taxon>
        <taxon>Gammaproteobacteria</taxon>
        <taxon>Enterobacterales</taxon>
        <taxon>Morganellaceae</taxon>
        <taxon>Proteus</taxon>
    </lineage>
</organism>
<dbReference type="Gene3D" id="3.40.640.10">
    <property type="entry name" value="Type I PLP-dependent aspartate aminotransferase-like (Major domain)"/>
    <property type="match status" value="1"/>
</dbReference>
<gene>
    <name evidence="4" type="primary">sufS_2</name>
    <name evidence="4" type="ORF">NCTC11938_04774</name>
</gene>
<keyword evidence="4" id="KW-0456">Lyase</keyword>
<dbReference type="EC" id="2.8.1.7" evidence="4"/>
<evidence type="ECO:0000259" key="3">
    <source>
        <dbReference type="Pfam" id="PF00266"/>
    </source>
</evidence>
<evidence type="ECO:0000313" key="5">
    <source>
        <dbReference type="Proteomes" id="UP000254191"/>
    </source>
</evidence>
<reference evidence="4 5" key="1">
    <citation type="submission" date="2018-06" db="EMBL/GenBank/DDBJ databases">
        <authorList>
            <consortium name="Pathogen Informatics"/>
            <person name="Doyle S."/>
        </authorList>
    </citation>
    <scope>NUCLEOTIDE SEQUENCE [LARGE SCALE GENOMIC DNA]</scope>
    <source>
        <strain evidence="4 5">NCTC11938</strain>
    </source>
</reference>
<evidence type="ECO:0000256" key="2">
    <source>
        <dbReference type="SAM" id="Phobius"/>
    </source>
</evidence>
<feature type="domain" description="Aminotransferase class V" evidence="3">
    <location>
        <begin position="1"/>
        <end position="40"/>
    </location>
</feature>
<sequence length="54" mass="6161">MIKHVHINGDITYADAPWRFEAGTPNIIGIIGLGQLWNILLNLVWIRLLHMKIA</sequence>
<dbReference type="GO" id="GO:0016829">
    <property type="term" value="F:lyase activity"/>
    <property type="evidence" value="ECO:0007669"/>
    <property type="project" value="UniProtKB-KW"/>
</dbReference>
<dbReference type="AlphaFoldDB" id="A0A379GHR6"/>
<evidence type="ECO:0000256" key="1">
    <source>
        <dbReference type="ARBA" id="ARBA00022898"/>
    </source>
</evidence>
<dbReference type="Pfam" id="PF00266">
    <property type="entry name" value="Aminotran_5"/>
    <property type="match status" value="1"/>
</dbReference>
<dbReference type="InterPro" id="IPR015421">
    <property type="entry name" value="PyrdxlP-dep_Trfase_major"/>
</dbReference>
<keyword evidence="4" id="KW-0808">Transferase</keyword>
<protein>
    <submittedName>
        <fullName evidence="4">Bifunctional cysteine desulfurase/selenocysteine lyase</fullName>
        <ecNumber evidence="4">2.8.1.7</ecNumber>
    </submittedName>
</protein>
<dbReference type="GO" id="GO:0031071">
    <property type="term" value="F:cysteine desulfurase activity"/>
    <property type="evidence" value="ECO:0007669"/>
    <property type="project" value="UniProtKB-EC"/>
</dbReference>
<keyword evidence="2" id="KW-0812">Transmembrane</keyword>
<keyword evidence="2" id="KW-0472">Membrane</keyword>
<accession>A0A379GHR6</accession>
<dbReference type="EMBL" id="UGTS01000006">
    <property type="protein sequence ID" value="SUC40477.1"/>
    <property type="molecule type" value="Genomic_DNA"/>
</dbReference>